<dbReference type="AlphaFoldDB" id="A0A7X1J617"/>
<feature type="compositionally biased region" description="Basic and acidic residues" evidence="1">
    <location>
        <begin position="1"/>
        <end position="13"/>
    </location>
</feature>
<dbReference type="PANTHER" id="PTHR24567:SF74">
    <property type="entry name" value="HTH-TYPE TRANSCRIPTIONAL REGULATOR ARCR"/>
    <property type="match status" value="1"/>
</dbReference>
<dbReference type="GO" id="GO:0003700">
    <property type="term" value="F:DNA-binding transcription factor activity"/>
    <property type="evidence" value="ECO:0007669"/>
    <property type="project" value="TreeGrafter"/>
</dbReference>
<dbReference type="Pfam" id="PF00027">
    <property type="entry name" value="cNMP_binding"/>
    <property type="match status" value="1"/>
</dbReference>
<evidence type="ECO:0000259" key="2">
    <source>
        <dbReference type="PROSITE" id="PS50042"/>
    </source>
</evidence>
<dbReference type="PANTHER" id="PTHR24567">
    <property type="entry name" value="CRP FAMILY TRANSCRIPTIONAL REGULATORY PROTEIN"/>
    <property type="match status" value="1"/>
</dbReference>
<evidence type="ECO:0000313" key="4">
    <source>
        <dbReference type="Proteomes" id="UP000584670"/>
    </source>
</evidence>
<feature type="region of interest" description="Disordered" evidence="1">
    <location>
        <begin position="1"/>
        <end position="31"/>
    </location>
</feature>
<dbReference type="InterPro" id="IPR050397">
    <property type="entry name" value="Env_Response_Regulators"/>
</dbReference>
<organism evidence="3 4">
    <name type="scientific">Streptomyces cupreus</name>
    <dbReference type="NCBI Taxonomy" id="2759956"/>
    <lineage>
        <taxon>Bacteria</taxon>
        <taxon>Bacillati</taxon>
        <taxon>Actinomycetota</taxon>
        <taxon>Actinomycetes</taxon>
        <taxon>Kitasatosporales</taxon>
        <taxon>Streptomycetaceae</taxon>
        <taxon>Streptomyces</taxon>
    </lineage>
</organism>
<dbReference type="InterPro" id="IPR049817">
    <property type="entry name" value="Encap_f2b"/>
</dbReference>
<dbReference type="Gene3D" id="2.60.120.10">
    <property type="entry name" value="Jelly Rolls"/>
    <property type="match status" value="1"/>
</dbReference>
<comment type="caution">
    <text evidence="3">The sequence shown here is derived from an EMBL/GenBank/DDBJ whole genome shotgun (WGS) entry which is preliminary data.</text>
</comment>
<dbReference type="InterPro" id="IPR018490">
    <property type="entry name" value="cNMP-bd_dom_sf"/>
</dbReference>
<reference evidence="3 4" key="1">
    <citation type="submission" date="2020-08" db="EMBL/GenBank/DDBJ databases">
        <title>Streptomyces sp. PSKA01 genome sequencing and assembly.</title>
        <authorList>
            <person name="Mandal S."/>
            <person name="Maiti P.K."/>
            <person name="Das P."/>
        </authorList>
    </citation>
    <scope>NUCLEOTIDE SEQUENCE [LARGE SCALE GENOMIC DNA]</scope>
    <source>
        <strain evidence="3 4">PSKA01</strain>
    </source>
</reference>
<dbReference type="SMART" id="SM00100">
    <property type="entry name" value="cNMP"/>
    <property type="match status" value="1"/>
</dbReference>
<evidence type="ECO:0000313" key="3">
    <source>
        <dbReference type="EMBL" id="MBC2904845.1"/>
    </source>
</evidence>
<dbReference type="PROSITE" id="PS50042">
    <property type="entry name" value="CNMP_BINDING_3"/>
    <property type="match status" value="1"/>
</dbReference>
<dbReference type="Pfam" id="PF19307">
    <property type="entry name" value="SrpI-like"/>
    <property type="match status" value="1"/>
</dbReference>
<dbReference type="SUPFAM" id="SSF51206">
    <property type="entry name" value="cAMP-binding domain-like"/>
    <property type="match status" value="1"/>
</dbReference>
<dbReference type="EMBL" id="JACMSF010000030">
    <property type="protein sequence ID" value="MBC2904845.1"/>
    <property type="molecule type" value="Genomic_DNA"/>
</dbReference>
<dbReference type="CDD" id="cd00038">
    <property type="entry name" value="CAP_ED"/>
    <property type="match status" value="1"/>
</dbReference>
<dbReference type="InterPro" id="IPR000595">
    <property type="entry name" value="cNMP-bd_dom"/>
</dbReference>
<name>A0A7X1J617_9ACTN</name>
<dbReference type="InterPro" id="IPR014710">
    <property type="entry name" value="RmlC-like_jellyroll"/>
</dbReference>
<gene>
    <name evidence="3" type="ORF">H4N64_25320</name>
</gene>
<dbReference type="NCBIfam" id="NF041163">
    <property type="entry name" value="encap_f2b"/>
    <property type="match status" value="1"/>
</dbReference>
<proteinExistence type="predicted"/>
<accession>A0A7X1J617</accession>
<keyword evidence="4" id="KW-1185">Reference proteome</keyword>
<evidence type="ECO:0000256" key="1">
    <source>
        <dbReference type="SAM" id="MobiDB-lite"/>
    </source>
</evidence>
<dbReference type="InterPro" id="IPR045641">
    <property type="entry name" value="SrpI-like"/>
</dbReference>
<dbReference type="Proteomes" id="UP000584670">
    <property type="component" value="Unassembled WGS sequence"/>
</dbReference>
<dbReference type="RefSeq" id="WP_186284715.1">
    <property type="nucleotide sequence ID" value="NZ_JACMSF010000030.1"/>
</dbReference>
<protein>
    <submittedName>
        <fullName evidence="3">Cyclic nucleotide-binding domain-containing protein</fullName>
    </submittedName>
</protein>
<dbReference type="GO" id="GO:0005829">
    <property type="term" value="C:cytosol"/>
    <property type="evidence" value="ECO:0007669"/>
    <property type="project" value="TreeGrafter"/>
</dbReference>
<sequence length="468" mass="52020">MSVGEEIRTDEARPQQSLGTGAARNLATTTKSAPQMQEISSRWLLRMLPWVHVQGGTYRVNRRLTYAVGDGRITFVKTGDRVEVIPAELTELPALRSYEDLDVLAELAQRCEQRELAAGEVIASFGSPADEVYLLAHGRVEKVGTGPYGDDESLGVLADGAYLGDQALLAADAIWEHTVRTVTACTVLVLPRQDVEQIAERADSLRDHLQAQRSIPAQRANKYGEKEIDLAAGHSGEPDIPHTFVDYEAKPREYELSIAQTVLRIHSRVADLYNQPMNQTEQQLRLTVEALKERQEHELINNREFGLLNNCEYDQRIQPHHGVPGPDDMDELLSRRRGTKLFLAHPRAIAAFGRELNQRGLVPETIEMAGNRIPTWRGVPIFPCNKIPVSDARTTSIIAMRTGEAEQGVIGLQQAGIPDEIEPSLSVRFMGINEQAIIKYLVTVYYSAAVLVPDALGVLENVEIGRWQ</sequence>
<feature type="domain" description="Cyclic nucleotide-binding" evidence="2">
    <location>
        <begin position="95"/>
        <end position="198"/>
    </location>
</feature>